<dbReference type="GeneID" id="111171385"/>
<evidence type="ECO:0000256" key="4">
    <source>
        <dbReference type="ARBA" id="ARBA00022816"/>
    </source>
</evidence>
<evidence type="ECO:0000256" key="6">
    <source>
        <dbReference type="ARBA" id="ARBA00023010"/>
    </source>
</evidence>
<dbReference type="InParanoid" id="A0A7F8K8K4"/>
<feature type="transmembrane region" description="Helical" evidence="10">
    <location>
        <begin position="26"/>
        <end position="48"/>
    </location>
</feature>
<dbReference type="InterPro" id="IPR026010">
    <property type="entry name" value="NSP1/NUP62"/>
</dbReference>
<accession>A0A7F8K8K4</accession>
<dbReference type="GO" id="GO:0051028">
    <property type="term" value="P:mRNA transport"/>
    <property type="evidence" value="ECO:0007669"/>
    <property type="project" value="UniProtKB-KW"/>
</dbReference>
<dbReference type="PANTHER" id="PTHR12084:SF0">
    <property type="entry name" value="NUCLEAR PORE GLYCOPROTEIN P62"/>
    <property type="match status" value="1"/>
</dbReference>
<dbReference type="KEGG" id="dle:111171385"/>
<feature type="non-terminal residue" evidence="13">
    <location>
        <position position="86"/>
    </location>
</feature>
<dbReference type="InterPro" id="IPR007758">
    <property type="entry name" value="Nucleoporin_NSP1_C"/>
</dbReference>
<gene>
    <name evidence="13" type="primary">LOC111171385</name>
</gene>
<evidence type="ECO:0000259" key="11">
    <source>
        <dbReference type="Pfam" id="PF05064"/>
    </source>
</evidence>
<name>A0A7F8K8K4_DELLE</name>
<evidence type="ECO:0000256" key="10">
    <source>
        <dbReference type="SAM" id="Phobius"/>
    </source>
</evidence>
<evidence type="ECO:0000256" key="9">
    <source>
        <dbReference type="SAM" id="MobiDB-lite"/>
    </source>
</evidence>
<feature type="region of interest" description="Disordered" evidence="9">
    <location>
        <begin position="1"/>
        <end position="20"/>
    </location>
</feature>
<dbReference type="GO" id="GO:0006606">
    <property type="term" value="P:protein import into nucleus"/>
    <property type="evidence" value="ECO:0007669"/>
    <property type="project" value="TreeGrafter"/>
</dbReference>
<keyword evidence="3" id="KW-0813">Transport</keyword>
<evidence type="ECO:0000256" key="7">
    <source>
        <dbReference type="ARBA" id="ARBA00023132"/>
    </source>
</evidence>
<evidence type="ECO:0000313" key="13">
    <source>
        <dbReference type="RefSeq" id="XP_030616925.1"/>
    </source>
</evidence>
<dbReference type="GO" id="GO:0006405">
    <property type="term" value="P:RNA export from nucleus"/>
    <property type="evidence" value="ECO:0007669"/>
    <property type="project" value="TreeGrafter"/>
</dbReference>
<keyword evidence="10" id="KW-0472">Membrane</keyword>
<evidence type="ECO:0000313" key="12">
    <source>
        <dbReference type="Proteomes" id="UP000248483"/>
    </source>
</evidence>
<reference evidence="13" key="1">
    <citation type="submission" date="2025-08" db="UniProtKB">
        <authorList>
            <consortium name="RefSeq"/>
        </authorList>
    </citation>
    <scope>IDENTIFICATION</scope>
    <source>
        <tissue evidence="13">Blood</tissue>
    </source>
</reference>
<keyword evidence="4" id="KW-0509">mRNA transport</keyword>
<feature type="domain" description="Nucleoporin NSP1-like C-terminal" evidence="11">
    <location>
        <begin position="41"/>
        <end position="86"/>
    </location>
</feature>
<dbReference type="RefSeq" id="XP_030616925.1">
    <property type="nucleotide sequence ID" value="XM_030761065.1"/>
</dbReference>
<dbReference type="GO" id="GO:0044613">
    <property type="term" value="C:nuclear pore central transport channel"/>
    <property type="evidence" value="ECO:0007669"/>
    <property type="project" value="TreeGrafter"/>
</dbReference>
<proteinExistence type="inferred from homology"/>
<organism evidence="12 13">
    <name type="scientific">Delphinapterus leucas</name>
    <name type="common">Beluga whale</name>
    <dbReference type="NCBI Taxonomy" id="9749"/>
    <lineage>
        <taxon>Eukaryota</taxon>
        <taxon>Metazoa</taxon>
        <taxon>Chordata</taxon>
        <taxon>Craniata</taxon>
        <taxon>Vertebrata</taxon>
        <taxon>Euteleostomi</taxon>
        <taxon>Mammalia</taxon>
        <taxon>Eutheria</taxon>
        <taxon>Laurasiatheria</taxon>
        <taxon>Artiodactyla</taxon>
        <taxon>Whippomorpha</taxon>
        <taxon>Cetacea</taxon>
        <taxon>Odontoceti</taxon>
        <taxon>Monodontidae</taxon>
        <taxon>Delphinapterus</taxon>
    </lineage>
</organism>
<comment type="subcellular location">
    <subcellularLocation>
        <location evidence="1">Nucleus</location>
        <location evidence="1">Nuclear pore complex</location>
    </subcellularLocation>
</comment>
<evidence type="ECO:0000256" key="8">
    <source>
        <dbReference type="ARBA" id="ARBA00023242"/>
    </source>
</evidence>
<keyword evidence="8" id="KW-0539">Nucleus</keyword>
<keyword evidence="10" id="KW-0812">Transmembrane</keyword>
<evidence type="ECO:0000256" key="1">
    <source>
        <dbReference type="ARBA" id="ARBA00004567"/>
    </source>
</evidence>
<evidence type="ECO:0000256" key="3">
    <source>
        <dbReference type="ARBA" id="ARBA00022448"/>
    </source>
</evidence>
<keyword evidence="5" id="KW-0653">Protein transport</keyword>
<evidence type="ECO:0000256" key="2">
    <source>
        <dbReference type="ARBA" id="ARBA00005911"/>
    </source>
</evidence>
<comment type="similarity">
    <text evidence="2">Belongs to the nucleoporin NSP1/NUP62 family.</text>
</comment>
<evidence type="ECO:0000256" key="5">
    <source>
        <dbReference type="ARBA" id="ARBA00022927"/>
    </source>
</evidence>
<dbReference type="PANTHER" id="PTHR12084">
    <property type="entry name" value="NUCLEAR PORE GLYCOPROTEIN P62-RELATED"/>
    <property type="match status" value="1"/>
</dbReference>
<keyword evidence="10" id="KW-1133">Transmembrane helix</keyword>
<dbReference type="GO" id="GO:0005543">
    <property type="term" value="F:phospholipid binding"/>
    <property type="evidence" value="ECO:0007669"/>
    <property type="project" value="TreeGrafter"/>
</dbReference>
<sequence>MQFTSFSNASTSTAPTGVSFGAPTNLVGITSILFTFTVNTIITTVMTYGQLDGLANKWSLELEDQEKHFLRQATQVNAWDHTLIEN</sequence>
<protein>
    <submittedName>
        <fullName evidence="13">Nucleoporin-62 C-terminal-like protein</fullName>
    </submittedName>
</protein>
<feature type="compositionally biased region" description="Low complexity" evidence="9">
    <location>
        <begin position="1"/>
        <end position="16"/>
    </location>
</feature>
<keyword evidence="6" id="KW-0811">Translocation</keyword>
<dbReference type="Pfam" id="PF05064">
    <property type="entry name" value="Nsp1_C"/>
    <property type="match status" value="1"/>
</dbReference>
<keyword evidence="7" id="KW-0906">Nuclear pore complex</keyword>
<keyword evidence="12" id="KW-1185">Reference proteome</keyword>
<dbReference type="GO" id="GO:0017056">
    <property type="term" value="F:structural constituent of nuclear pore"/>
    <property type="evidence" value="ECO:0007669"/>
    <property type="project" value="InterPro"/>
</dbReference>
<dbReference type="AlphaFoldDB" id="A0A7F8K8K4"/>
<dbReference type="Proteomes" id="UP000248483">
    <property type="component" value="Unplaced"/>
</dbReference>